<gene>
    <name evidence="1" type="ORF">Anas_14359</name>
</gene>
<dbReference type="EMBL" id="SEYY01013277">
    <property type="protein sequence ID" value="KAB7500646.1"/>
    <property type="molecule type" value="Genomic_DNA"/>
</dbReference>
<dbReference type="Proteomes" id="UP000326759">
    <property type="component" value="Unassembled WGS sequence"/>
</dbReference>
<proteinExistence type="predicted"/>
<evidence type="ECO:0000313" key="1">
    <source>
        <dbReference type="EMBL" id="KAB7500646.1"/>
    </source>
</evidence>
<comment type="caution">
    <text evidence="1">The sequence shown here is derived from an EMBL/GenBank/DDBJ whole genome shotgun (WGS) entry which is preliminary data.</text>
</comment>
<reference evidence="1 2" key="1">
    <citation type="journal article" date="2019" name="PLoS Biol.">
        <title>Sex chromosomes control vertical transmission of feminizing Wolbachia symbionts in an isopod.</title>
        <authorList>
            <person name="Becking T."/>
            <person name="Chebbi M.A."/>
            <person name="Giraud I."/>
            <person name="Moumen B."/>
            <person name="Laverre T."/>
            <person name="Caubet Y."/>
            <person name="Peccoud J."/>
            <person name="Gilbert C."/>
            <person name="Cordaux R."/>
        </authorList>
    </citation>
    <scope>NUCLEOTIDE SEQUENCE [LARGE SCALE GENOMIC DNA]</scope>
    <source>
        <strain evidence="1">ANa2</strain>
        <tissue evidence="1">Whole body excluding digestive tract and cuticle</tissue>
    </source>
</reference>
<accession>A0A5N5T2G7</accession>
<dbReference type="AlphaFoldDB" id="A0A5N5T2G7"/>
<keyword evidence="2" id="KW-1185">Reference proteome</keyword>
<protein>
    <submittedName>
        <fullName evidence="1">Uncharacterized protein</fullName>
    </submittedName>
</protein>
<organism evidence="1 2">
    <name type="scientific">Armadillidium nasatum</name>
    <dbReference type="NCBI Taxonomy" id="96803"/>
    <lineage>
        <taxon>Eukaryota</taxon>
        <taxon>Metazoa</taxon>
        <taxon>Ecdysozoa</taxon>
        <taxon>Arthropoda</taxon>
        <taxon>Crustacea</taxon>
        <taxon>Multicrustacea</taxon>
        <taxon>Malacostraca</taxon>
        <taxon>Eumalacostraca</taxon>
        <taxon>Peracarida</taxon>
        <taxon>Isopoda</taxon>
        <taxon>Oniscidea</taxon>
        <taxon>Crinocheta</taxon>
        <taxon>Armadillidiidae</taxon>
        <taxon>Armadillidium</taxon>
    </lineage>
</organism>
<sequence>MNFVAVSGIPIATNLFGPENEYEFKMDGFYFNTNETMNITVHSKFDKNYEFDGLQMILPTSVGGMTCESDKISTGKYSGYSIG</sequence>
<name>A0A5N5T2G7_9CRUS</name>
<evidence type="ECO:0000313" key="2">
    <source>
        <dbReference type="Proteomes" id="UP000326759"/>
    </source>
</evidence>